<keyword evidence="2" id="KW-1185">Reference proteome</keyword>
<evidence type="ECO:0000313" key="1">
    <source>
        <dbReference type="EMBL" id="MDF9747945.1"/>
    </source>
</evidence>
<reference evidence="1" key="1">
    <citation type="submission" date="2022-06" db="EMBL/GenBank/DDBJ databases">
        <title>Natrinema sp. a new haloarchaeum isolate from saline soil.</title>
        <authorList>
            <person name="Strakova D."/>
            <person name="Galisteo C."/>
            <person name="Sanchez-Porro C."/>
            <person name="Ventosa A."/>
        </authorList>
    </citation>
    <scope>NUCLEOTIDE SEQUENCE</scope>
    <source>
        <strain evidence="1">S1CR25-10</strain>
    </source>
</reference>
<proteinExistence type="predicted"/>
<dbReference type="AlphaFoldDB" id="A0A9Q4Q1F2"/>
<name>A0A9Q4Q1F2_9EURY</name>
<dbReference type="EMBL" id="JAMQOT010000010">
    <property type="protein sequence ID" value="MDF9747945.1"/>
    <property type="molecule type" value="Genomic_DNA"/>
</dbReference>
<organism evidence="1 2">
    <name type="scientific">Natrinema salsiterrestre</name>
    <dbReference type="NCBI Taxonomy" id="2950540"/>
    <lineage>
        <taxon>Archaea</taxon>
        <taxon>Methanobacteriati</taxon>
        <taxon>Methanobacteriota</taxon>
        <taxon>Stenosarchaea group</taxon>
        <taxon>Halobacteria</taxon>
        <taxon>Halobacteriales</taxon>
        <taxon>Natrialbaceae</taxon>
        <taxon>Natrinema</taxon>
    </lineage>
</organism>
<protein>
    <submittedName>
        <fullName evidence="1">Uncharacterized protein</fullName>
    </submittedName>
</protein>
<evidence type="ECO:0000313" key="2">
    <source>
        <dbReference type="Proteomes" id="UP001154061"/>
    </source>
</evidence>
<gene>
    <name evidence="1" type="ORF">NDI89_20440</name>
</gene>
<dbReference type="Proteomes" id="UP001154061">
    <property type="component" value="Unassembled WGS sequence"/>
</dbReference>
<sequence length="106" mass="12278">MEELEAIFGSLRVQDASRIASTGSDEVPVITPLVSLHVVPEFLGFHRRDREVLEDDDWPRIRKLAADVLEDIVERRSVVSVTDFPPQFLVERIDRFLYTDRLLEDL</sequence>
<comment type="caution">
    <text evidence="1">The sequence shown here is derived from an EMBL/GenBank/DDBJ whole genome shotgun (WGS) entry which is preliminary data.</text>
</comment>
<accession>A0A9Q4Q1F2</accession>
<dbReference type="RefSeq" id="WP_277524434.1">
    <property type="nucleotide sequence ID" value="NZ_JAMQOT010000010.1"/>
</dbReference>